<dbReference type="GO" id="GO:0046872">
    <property type="term" value="F:metal ion binding"/>
    <property type="evidence" value="ECO:0007669"/>
    <property type="project" value="UniProtKB-KW"/>
</dbReference>
<feature type="domain" description="Peptidase M20 dimerisation" evidence="19">
    <location>
        <begin position="207"/>
        <end position="287"/>
    </location>
</feature>
<evidence type="ECO:0000259" key="19">
    <source>
        <dbReference type="Pfam" id="PF07687"/>
    </source>
</evidence>
<keyword evidence="4" id="KW-0479">Metal-binding</keyword>
<keyword evidence="6" id="KW-0862">Zinc</keyword>
<dbReference type="Proteomes" id="UP000253769">
    <property type="component" value="Unassembled WGS sequence"/>
</dbReference>
<dbReference type="InterPro" id="IPR001160">
    <property type="entry name" value="Peptidase_M20C"/>
</dbReference>
<evidence type="ECO:0000256" key="14">
    <source>
        <dbReference type="ARBA" id="ARBA00071271"/>
    </source>
</evidence>
<keyword evidence="5" id="KW-0378">Hydrolase</keyword>
<sequence length="483" mass="52942">MLDQLEPKLLWHHFAQICRIPHPSYHEEALIQQLEAFAEQQQLEHFRDRAGNLIIRKPASLGCEQAPGVILQSHVDMVPQKTDDSGHDFQRDPIQPRIVDGWVHATDTTLGADNGIGVAASLAALESTELRHGPLEALFTINEESGMDGAKGLEPGRLQGELLLNLDSEQEGELYVGCAGGIDASARLPLQRQALNPDQTGLQLIVRGLAGGHSGLDIHLGRGNANQLLAGLLQQLGQQFELQLIDFRGGTLRNAISRRAEALIAVPSSQCEQFRAALEPLKQKLIEQFQQVEPQLAIGLLEEPLDNETALDADSYQRLIEAILACPHGVERMHPDLDGVVETSNNLAAVRVAEQSAELQCLARSAIEAQRDKLCQRISQQLTPFGADCHFDGAYPGWSPQLNSPLLATLQQVHQQQFGQPAEVMVIHAGLECGLLQTAYPNWQMISFGPTIRFPHSPGEKVEIASVERFWDYLGAVLKALAD</sequence>
<dbReference type="Pfam" id="PF07687">
    <property type="entry name" value="M20_dimer"/>
    <property type="match status" value="1"/>
</dbReference>
<evidence type="ECO:0000256" key="6">
    <source>
        <dbReference type="ARBA" id="ARBA00022833"/>
    </source>
</evidence>
<evidence type="ECO:0000256" key="16">
    <source>
        <dbReference type="ARBA" id="ARBA00076004"/>
    </source>
</evidence>
<evidence type="ECO:0000256" key="2">
    <source>
        <dbReference type="ARBA" id="ARBA00001947"/>
    </source>
</evidence>
<comment type="cofactor">
    <cofactor evidence="1">
        <name>Co(2+)</name>
        <dbReference type="ChEBI" id="CHEBI:48828"/>
    </cofactor>
</comment>
<organism evidence="20 21">
    <name type="scientific">Motiliproteus coralliicola</name>
    <dbReference type="NCBI Taxonomy" id="2283196"/>
    <lineage>
        <taxon>Bacteria</taxon>
        <taxon>Pseudomonadati</taxon>
        <taxon>Pseudomonadota</taxon>
        <taxon>Gammaproteobacteria</taxon>
        <taxon>Oceanospirillales</taxon>
        <taxon>Oceanospirillaceae</taxon>
        <taxon>Motiliproteus</taxon>
    </lineage>
</organism>
<evidence type="ECO:0000256" key="7">
    <source>
        <dbReference type="ARBA" id="ARBA00022997"/>
    </source>
</evidence>
<evidence type="ECO:0000256" key="13">
    <source>
        <dbReference type="ARBA" id="ARBA00061423"/>
    </source>
</evidence>
<evidence type="ECO:0000256" key="5">
    <source>
        <dbReference type="ARBA" id="ARBA00022801"/>
    </source>
</evidence>
<dbReference type="RefSeq" id="WP_114694702.1">
    <property type="nucleotide sequence ID" value="NZ_QQOH01000001.1"/>
</dbReference>
<evidence type="ECO:0000256" key="9">
    <source>
        <dbReference type="ARBA" id="ARBA00023285"/>
    </source>
</evidence>
<comment type="similarity">
    <text evidence="13">Belongs to the peptidase M20C family.</text>
</comment>
<keyword evidence="21" id="KW-1185">Reference proteome</keyword>
<dbReference type="FunFam" id="3.40.630.10:FF:000015">
    <property type="entry name" value="Aminoacyl-histidine dipeptidase PepD"/>
    <property type="match status" value="1"/>
</dbReference>
<dbReference type="PANTHER" id="PTHR43501:SF1">
    <property type="entry name" value="CYTOSOL NON-SPECIFIC DIPEPTIDASE"/>
    <property type="match status" value="1"/>
</dbReference>
<dbReference type="FunFam" id="3.40.630.10:FF:000018">
    <property type="entry name" value="Aminoacyl-histidine dipeptidase PepD"/>
    <property type="match status" value="1"/>
</dbReference>
<dbReference type="PIRSF" id="PIRSF016599">
    <property type="entry name" value="Xaa-His_dipept"/>
    <property type="match status" value="1"/>
</dbReference>
<dbReference type="CDD" id="cd03890">
    <property type="entry name" value="M20_pepD"/>
    <property type="match status" value="1"/>
</dbReference>
<gene>
    <name evidence="20" type="ORF">DV711_05985</name>
</gene>
<dbReference type="EMBL" id="QQOH01000001">
    <property type="protein sequence ID" value="RDE25105.1"/>
    <property type="molecule type" value="Genomic_DNA"/>
</dbReference>
<accession>A0A369X009</accession>
<evidence type="ECO:0000313" key="20">
    <source>
        <dbReference type="EMBL" id="RDE25105.1"/>
    </source>
</evidence>
<dbReference type="EC" id="3.4.13.18" evidence="11"/>
<dbReference type="Pfam" id="PF01546">
    <property type="entry name" value="Peptidase_M20"/>
    <property type="match status" value="1"/>
</dbReference>
<dbReference type="PRINTS" id="PR00934">
    <property type="entry name" value="XHISDIPTASE"/>
</dbReference>
<dbReference type="OrthoDB" id="9773892at2"/>
<evidence type="ECO:0000256" key="1">
    <source>
        <dbReference type="ARBA" id="ARBA00001941"/>
    </source>
</evidence>
<evidence type="ECO:0000256" key="10">
    <source>
        <dbReference type="ARBA" id="ARBA00036421"/>
    </source>
</evidence>
<name>A0A369X009_9GAMM</name>
<reference evidence="20 21" key="1">
    <citation type="submission" date="2018-07" db="EMBL/GenBank/DDBJ databases">
        <title>Motiliproteus coralliicola sp. nov., a bacterium isolated from Coral.</title>
        <authorList>
            <person name="Wang G."/>
        </authorList>
    </citation>
    <scope>NUCLEOTIDE SEQUENCE [LARGE SCALE GENOMIC DNA]</scope>
    <source>
        <strain evidence="20 21">C34</strain>
    </source>
</reference>
<keyword evidence="8" id="KW-0482">Metalloprotease</keyword>
<dbReference type="Gene3D" id="3.40.630.10">
    <property type="entry name" value="Zn peptidases"/>
    <property type="match status" value="2"/>
</dbReference>
<evidence type="ECO:0000256" key="3">
    <source>
        <dbReference type="ARBA" id="ARBA00022670"/>
    </source>
</evidence>
<protein>
    <recommendedName>
        <fullName evidence="14">Cytosol non-specific dipeptidase</fullName>
        <ecNumber evidence="11">3.4.13.18</ecNumber>
    </recommendedName>
    <alternativeName>
        <fullName evidence="17">Aminoacyl-histidine dipeptidase</fullName>
    </alternativeName>
    <alternativeName>
        <fullName evidence="16">Beta-alanyl-histidine dipeptidase</fullName>
    </alternativeName>
    <alternativeName>
        <fullName evidence="15">Carnosinase</fullName>
    </alternativeName>
    <alternativeName>
        <fullName evidence="12">Peptidase D</fullName>
    </alternativeName>
    <alternativeName>
        <fullName evidence="18">Xaa-His dipeptidase</fullName>
    </alternativeName>
</protein>
<comment type="catalytic activity">
    <reaction evidence="10">
        <text>Hydrolysis of dipeptides, preferentially hydrophobic dipeptides including prolyl amino acids.</text>
        <dbReference type="EC" id="3.4.13.18"/>
    </reaction>
</comment>
<dbReference type="GO" id="GO:0005829">
    <property type="term" value="C:cytosol"/>
    <property type="evidence" value="ECO:0007669"/>
    <property type="project" value="TreeGrafter"/>
</dbReference>
<keyword evidence="3" id="KW-0645">Protease</keyword>
<evidence type="ECO:0000256" key="4">
    <source>
        <dbReference type="ARBA" id="ARBA00022723"/>
    </source>
</evidence>
<evidence type="ECO:0000256" key="17">
    <source>
        <dbReference type="ARBA" id="ARBA00077688"/>
    </source>
</evidence>
<evidence type="ECO:0000256" key="8">
    <source>
        <dbReference type="ARBA" id="ARBA00023049"/>
    </source>
</evidence>
<dbReference type="InterPro" id="IPR002933">
    <property type="entry name" value="Peptidase_M20"/>
</dbReference>
<comment type="cofactor">
    <cofactor evidence="2">
        <name>Zn(2+)</name>
        <dbReference type="ChEBI" id="CHEBI:29105"/>
    </cofactor>
</comment>
<dbReference type="AlphaFoldDB" id="A0A369X009"/>
<dbReference type="PANTHER" id="PTHR43501">
    <property type="entry name" value="CYTOSOL NON-SPECIFIC DIPEPTIDASE"/>
    <property type="match status" value="1"/>
</dbReference>
<evidence type="ECO:0000313" key="21">
    <source>
        <dbReference type="Proteomes" id="UP000253769"/>
    </source>
</evidence>
<evidence type="ECO:0000256" key="12">
    <source>
        <dbReference type="ARBA" id="ARBA00044252"/>
    </source>
</evidence>
<dbReference type="GO" id="GO:0070573">
    <property type="term" value="F:metallodipeptidase activity"/>
    <property type="evidence" value="ECO:0007669"/>
    <property type="project" value="TreeGrafter"/>
</dbReference>
<proteinExistence type="inferred from homology"/>
<keyword evidence="9" id="KW-0170">Cobalt</keyword>
<keyword evidence="7" id="KW-0224">Dipeptidase</keyword>
<evidence type="ECO:0000256" key="18">
    <source>
        <dbReference type="ARBA" id="ARBA00078074"/>
    </source>
</evidence>
<comment type="caution">
    <text evidence="20">The sequence shown here is derived from an EMBL/GenBank/DDBJ whole genome shotgun (WGS) entry which is preliminary data.</text>
</comment>
<dbReference type="NCBIfam" id="TIGR01893">
    <property type="entry name" value="aa-his-dipept"/>
    <property type="match status" value="1"/>
</dbReference>
<evidence type="ECO:0000256" key="11">
    <source>
        <dbReference type="ARBA" id="ARBA00038976"/>
    </source>
</evidence>
<dbReference type="SUPFAM" id="SSF53187">
    <property type="entry name" value="Zn-dependent exopeptidases"/>
    <property type="match status" value="1"/>
</dbReference>
<dbReference type="InterPro" id="IPR011650">
    <property type="entry name" value="Peptidase_M20_dimer"/>
</dbReference>
<dbReference type="GO" id="GO:0006508">
    <property type="term" value="P:proteolysis"/>
    <property type="evidence" value="ECO:0007669"/>
    <property type="project" value="UniProtKB-KW"/>
</dbReference>
<evidence type="ECO:0000256" key="15">
    <source>
        <dbReference type="ARBA" id="ARBA00075285"/>
    </source>
</evidence>